<evidence type="ECO:0000256" key="1">
    <source>
        <dbReference type="ARBA" id="ARBA00022598"/>
    </source>
</evidence>
<keyword evidence="5" id="KW-0460">Magnesium</keyword>
<evidence type="ECO:0000259" key="6">
    <source>
        <dbReference type="Pfam" id="PF03738"/>
    </source>
</evidence>
<dbReference type="EMBL" id="ABID01000045">
    <property type="protein sequence ID" value="EDQ03089.1"/>
    <property type="molecule type" value="Genomic_DNA"/>
</dbReference>
<keyword evidence="8" id="KW-1185">Reference proteome</keyword>
<keyword evidence="1" id="KW-0436">Ligase</keyword>
<dbReference type="Pfam" id="PF03738">
    <property type="entry name" value="GSP_synth"/>
    <property type="match status" value="1"/>
</dbReference>
<keyword evidence="2" id="KW-0479">Metal-binding</keyword>
<accession>A0ABM9X0X0</accession>
<dbReference type="InterPro" id="IPR005494">
    <property type="entry name" value="GSPS_pre-ATP-grasp-like_dom"/>
</dbReference>
<keyword evidence="3" id="KW-0547">Nucleotide-binding</keyword>
<evidence type="ECO:0000256" key="4">
    <source>
        <dbReference type="ARBA" id="ARBA00022840"/>
    </source>
</evidence>
<proteinExistence type="predicted"/>
<protein>
    <recommendedName>
        <fullName evidence="6">Glutathionylspermidine synthase pre-ATP-grasp-like domain-containing protein</fullName>
    </recommendedName>
</protein>
<dbReference type="Proteomes" id="UP000003257">
    <property type="component" value="Unassembled WGS sequence"/>
</dbReference>
<feature type="domain" description="Glutathionylspermidine synthase pre-ATP-grasp-like" evidence="6">
    <location>
        <begin position="7"/>
        <end position="184"/>
    </location>
</feature>
<keyword evidence="4" id="KW-0067">ATP-binding</keyword>
<evidence type="ECO:0000313" key="8">
    <source>
        <dbReference type="Proteomes" id="UP000003257"/>
    </source>
</evidence>
<name>A0ABM9X0X0_9RHOB</name>
<evidence type="ECO:0000256" key="3">
    <source>
        <dbReference type="ARBA" id="ARBA00022741"/>
    </source>
</evidence>
<dbReference type="SUPFAM" id="SSF56059">
    <property type="entry name" value="Glutathione synthetase ATP-binding domain-like"/>
    <property type="match status" value="1"/>
</dbReference>
<comment type="caution">
    <text evidence="7">The sequence shown here is derived from an EMBL/GenBank/DDBJ whole genome shotgun (WGS) entry which is preliminary data.</text>
</comment>
<evidence type="ECO:0000313" key="7">
    <source>
        <dbReference type="EMBL" id="EDQ03089.1"/>
    </source>
</evidence>
<gene>
    <name evidence="7" type="ORF">OIHEL45_18951</name>
</gene>
<feature type="non-terminal residue" evidence="7">
    <location>
        <position position="185"/>
    </location>
</feature>
<sequence>MPERPDWRAHAEEVGFTFADMHGEPYWDETSAYALSLEQIENDIEDPSTELHGMCREAVAEIIASEELMTRLAIPEAHRDLVAESWRRGDPEIYGRFDLAYDGQRPAKLLEYNADTPTSLYESAAFQWQWLEDQLKAGVLPEGTDQFNGIHEALVARFAAVFEPDSDLHFTAIADNPEDYGTVEA</sequence>
<evidence type="ECO:0000256" key="2">
    <source>
        <dbReference type="ARBA" id="ARBA00022723"/>
    </source>
</evidence>
<reference evidence="7 8" key="1">
    <citation type="submission" date="2007-11" db="EMBL/GenBank/DDBJ databases">
        <authorList>
            <person name="Wagner-Dobler I."/>
            <person name="Ferriera S."/>
            <person name="Johnson J."/>
            <person name="Kravitz S."/>
            <person name="Beeson K."/>
            <person name="Sutton G."/>
            <person name="Rogers Y.-H."/>
            <person name="Friedman R."/>
            <person name="Frazier M."/>
            <person name="Venter J.C."/>
        </authorList>
    </citation>
    <scope>NUCLEOTIDE SEQUENCE [LARGE SCALE GENOMIC DNA]</scope>
    <source>
        <strain evidence="7 8">HEL-45</strain>
    </source>
</reference>
<evidence type="ECO:0000256" key="5">
    <source>
        <dbReference type="ARBA" id="ARBA00022842"/>
    </source>
</evidence>
<organism evidence="7 8">
    <name type="scientific">Sulfitobacter indolifex HEL-45</name>
    <dbReference type="NCBI Taxonomy" id="391624"/>
    <lineage>
        <taxon>Bacteria</taxon>
        <taxon>Pseudomonadati</taxon>
        <taxon>Pseudomonadota</taxon>
        <taxon>Alphaproteobacteria</taxon>
        <taxon>Rhodobacterales</taxon>
        <taxon>Roseobacteraceae</taxon>
        <taxon>Sulfitobacter</taxon>
    </lineage>
</organism>